<dbReference type="InterPro" id="IPR000873">
    <property type="entry name" value="AMP-dep_synth/lig_dom"/>
</dbReference>
<reference evidence="6 7" key="1">
    <citation type="submission" date="2021-02" db="EMBL/GenBank/DDBJ databases">
        <title>Streptomyces spirodelae sp. nov., isolated from duckweed.</title>
        <authorList>
            <person name="Saimee Y."/>
            <person name="Duangmal K."/>
        </authorList>
    </citation>
    <scope>NUCLEOTIDE SEQUENCE [LARGE SCALE GENOMIC DNA]</scope>
    <source>
        <strain evidence="6 7">DW4-2</strain>
    </source>
</reference>
<dbReference type="PROSITE" id="PS00455">
    <property type="entry name" value="AMP_BINDING"/>
    <property type="match status" value="1"/>
</dbReference>
<dbReference type="InterPro" id="IPR025110">
    <property type="entry name" value="AMP-bd_C"/>
</dbReference>
<keyword evidence="7" id="KW-1185">Reference proteome</keyword>
<dbReference type="EMBL" id="JAFFZN010000025">
    <property type="protein sequence ID" value="MBO8188637.1"/>
    <property type="molecule type" value="Genomic_DNA"/>
</dbReference>
<dbReference type="InterPro" id="IPR042099">
    <property type="entry name" value="ANL_N_sf"/>
</dbReference>
<evidence type="ECO:0000259" key="5">
    <source>
        <dbReference type="Pfam" id="PF13193"/>
    </source>
</evidence>
<dbReference type="NCBIfam" id="TIGR01733">
    <property type="entry name" value="AA-adenyl-dom"/>
    <property type="match status" value="1"/>
</dbReference>
<evidence type="ECO:0000256" key="2">
    <source>
        <dbReference type="ARBA" id="ARBA00022741"/>
    </source>
</evidence>
<dbReference type="Gene3D" id="3.40.50.12780">
    <property type="entry name" value="N-terminal domain of ligase-like"/>
    <property type="match status" value="1"/>
</dbReference>
<evidence type="ECO:0000256" key="3">
    <source>
        <dbReference type="ARBA" id="ARBA00022840"/>
    </source>
</evidence>
<feature type="domain" description="AMP-binding enzyme C-terminal" evidence="5">
    <location>
        <begin position="434"/>
        <end position="509"/>
    </location>
</feature>
<dbReference type="SUPFAM" id="SSF56801">
    <property type="entry name" value="Acetyl-CoA synthetase-like"/>
    <property type="match status" value="1"/>
</dbReference>
<dbReference type="PANTHER" id="PTHR45527:SF1">
    <property type="entry name" value="FATTY ACID SYNTHASE"/>
    <property type="match status" value="1"/>
</dbReference>
<evidence type="ECO:0000256" key="1">
    <source>
        <dbReference type="ARBA" id="ARBA00022598"/>
    </source>
</evidence>
<dbReference type="RefSeq" id="WP_209267405.1">
    <property type="nucleotide sequence ID" value="NZ_JAFFZN010000025.1"/>
</dbReference>
<gene>
    <name evidence="6" type="ORF">JW592_24650</name>
</gene>
<dbReference type="Pfam" id="PF00501">
    <property type="entry name" value="AMP-binding"/>
    <property type="match status" value="1"/>
</dbReference>
<dbReference type="Gene3D" id="3.30.300.30">
    <property type="match status" value="1"/>
</dbReference>
<dbReference type="CDD" id="cd05945">
    <property type="entry name" value="DltA"/>
    <property type="match status" value="1"/>
</dbReference>
<name>A0ABS3WZU2_9ACTN</name>
<accession>A0ABS3WZU2</accession>
<dbReference type="InterPro" id="IPR045851">
    <property type="entry name" value="AMP-bd_C_sf"/>
</dbReference>
<dbReference type="GO" id="GO:0016874">
    <property type="term" value="F:ligase activity"/>
    <property type="evidence" value="ECO:0007669"/>
    <property type="project" value="UniProtKB-KW"/>
</dbReference>
<proteinExistence type="predicted"/>
<dbReference type="Proteomes" id="UP001518976">
    <property type="component" value="Unassembled WGS sequence"/>
</dbReference>
<dbReference type="PANTHER" id="PTHR45527">
    <property type="entry name" value="NONRIBOSOMAL PEPTIDE SYNTHETASE"/>
    <property type="match status" value="1"/>
</dbReference>
<evidence type="ECO:0000313" key="7">
    <source>
        <dbReference type="Proteomes" id="UP001518976"/>
    </source>
</evidence>
<dbReference type="InterPro" id="IPR020845">
    <property type="entry name" value="AMP-binding_CS"/>
</dbReference>
<feature type="domain" description="AMP-dependent synthetase/ligase" evidence="4">
    <location>
        <begin position="16"/>
        <end position="383"/>
    </location>
</feature>
<dbReference type="InterPro" id="IPR010071">
    <property type="entry name" value="AA_adenyl_dom"/>
</dbReference>
<comment type="caution">
    <text evidence="6">The sequence shown here is derived from an EMBL/GenBank/DDBJ whole genome shotgun (WGS) entry which is preliminary data.</text>
</comment>
<organism evidence="6 7">
    <name type="scientific">Streptomyces spirodelae</name>
    <dbReference type="NCBI Taxonomy" id="2812904"/>
    <lineage>
        <taxon>Bacteria</taxon>
        <taxon>Bacillati</taxon>
        <taxon>Actinomycetota</taxon>
        <taxon>Actinomycetes</taxon>
        <taxon>Kitasatosporales</taxon>
        <taxon>Streptomycetaceae</taxon>
        <taxon>Streptomyces</taxon>
    </lineage>
</organism>
<keyword evidence="1 6" id="KW-0436">Ligase</keyword>
<evidence type="ECO:0000313" key="6">
    <source>
        <dbReference type="EMBL" id="MBO8188637.1"/>
    </source>
</evidence>
<keyword evidence="2" id="KW-0547">Nucleotide-binding</keyword>
<evidence type="ECO:0000259" key="4">
    <source>
        <dbReference type="Pfam" id="PF00501"/>
    </source>
</evidence>
<dbReference type="Pfam" id="PF13193">
    <property type="entry name" value="AMP-binding_C"/>
    <property type="match status" value="1"/>
</dbReference>
<keyword evidence="3" id="KW-0067">ATP-binding</keyword>
<sequence>MDAHPTVIRLPRDLSAEQAERPAFVGAQPVSYAEFTARVDALSVRLLDLAVRPGDRIAVWMDKQPRYAEAVFAALDVGCAYVPLDGGQPSQRVLTILADAEPTVLFTDQRHLAALDGGRLPSSLTMIVVDGAASPATISGVPVRSWTDFAGGAAGRITLLPSLRSTDLAAILYTSGSTGAPKGVRISHRNLANFIGWAREELDVGPDDVFANHASFNFDLSTFDLFTALTVGAAVWIVGDSAARDVSALAAGIREHGVTVWYSVPSILGLLTASGALTREGAGSLRYVLFAGEVFPVPRLRELAALLPEDTALYNLYGPTETNVCTFHRVRPQDLRRETPVPIGGPITGARLDVVDDYGAPVTEPGVIGHLVVGGACVTPGYWRRTTDPATAFHCAGQHPTGDLVSYEDDGLLVYRGREDRMVKVSGYRIELGEIEAAVQQHPDIADAAVLLTGEGPQARLALYYTLHPGAPKPSLVRIKQHCARRLPTYMLPHSATCLDQLPRNANGKADYRRLAHGPAQSTAAPTGAARQ</sequence>
<protein>
    <submittedName>
        <fullName evidence="6">D-alanine--poly(Phosphoribitol) ligase</fullName>
    </submittedName>
</protein>
<dbReference type="InterPro" id="IPR044507">
    <property type="entry name" value="DltA-like"/>
</dbReference>